<protein>
    <submittedName>
        <fullName evidence="2">DUF2061 domain-containing protein</fullName>
    </submittedName>
</protein>
<sequence length="171" mass="20307">MLLAPEPIKWCRRQLNSIFLPEVYKRHIAKSITWRIIGTIDTIILSWIVTGNPYTGVKIGFSEVLTKMVLYYLHERIWFNIKAGVTKNGDSRKRHVAKTFTWRIVGTIDTMLLAWWISGNPFTGLKIGGIELVTKMILYYFHERAWYKYDFGLQQRRNRELKKKNFQYSDE</sequence>
<evidence type="ECO:0000313" key="2">
    <source>
        <dbReference type="EMBL" id="MUP41076.1"/>
    </source>
</evidence>
<dbReference type="Pfam" id="PF09834">
    <property type="entry name" value="DUF2061"/>
    <property type="match status" value="2"/>
</dbReference>
<dbReference type="InterPro" id="IPR018638">
    <property type="entry name" value="DUF2061_membrane"/>
</dbReference>
<feature type="domain" description="DUF2061" evidence="1">
    <location>
        <begin position="96"/>
        <end position="146"/>
    </location>
</feature>
<name>A0A7M3SWU5_9FLAO</name>
<accession>A0A7M3SWU5</accession>
<organism evidence="2 3">
    <name type="scientific">Christiangramia aestuarii</name>
    <dbReference type="NCBI Taxonomy" id="1028746"/>
    <lineage>
        <taxon>Bacteria</taxon>
        <taxon>Pseudomonadati</taxon>
        <taxon>Bacteroidota</taxon>
        <taxon>Flavobacteriia</taxon>
        <taxon>Flavobacteriales</taxon>
        <taxon>Flavobacteriaceae</taxon>
        <taxon>Christiangramia</taxon>
    </lineage>
</organism>
<reference evidence="2 3" key="1">
    <citation type="submission" date="2019-07" db="EMBL/GenBank/DDBJ databases">
        <title>Gramella aestuarii sp. nov., isolated from a tidal flat, and emended description of Gramella echinicola.</title>
        <authorList>
            <person name="Liu L."/>
        </authorList>
    </citation>
    <scope>NUCLEOTIDE SEQUENCE [LARGE SCALE GENOMIC DNA]</scope>
    <source>
        <strain evidence="2 3">BS12</strain>
    </source>
</reference>
<comment type="caution">
    <text evidence="2">The sequence shown here is derived from an EMBL/GenBank/DDBJ whole genome shotgun (WGS) entry which is preliminary data.</text>
</comment>
<keyword evidence="3" id="KW-1185">Reference proteome</keyword>
<dbReference type="EMBL" id="VJVW01000001">
    <property type="protein sequence ID" value="MUP41076.1"/>
    <property type="molecule type" value="Genomic_DNA"/>
</dbReference>
<feature type="domain" description="DUF2061" evidence="1">
    <location>
        <begin position="28"/>
        <end position="78"/>
    </location>
</feature>
<evidence type="ECO:0000259" key="1">
    <source>
        <dbReference type="Pfam" id="PF09834"/>
    </source>
</evidence>
<dbReference type="AlphaFoldDB" id="A0A7M3SWU5"/>
<proteinExistence type="predicted"/>
<evidence type="ECO:0000313" key="3">
    <source>
        <dbReference type="Proteomes" id="UP000460416"/>
    </source>
</evidence>
<dbReference type="OrthoDB" id="197461at2"/>
<gene>
    <name evidence="2" type="ORF">FLP08_00675</name>
</gene>
<dbReference type="Proteomes" id="UP000460416">
    <property type="component" value="Unassembled WGS sequence"/>
</dbReference>